<dbReference type="PROSITE" id="PS51705">
    <property type="entry name" value="G_HFLX"/>
    <property type="match status" value="1"/>
</dbReference>
<dbReference type="InterPro" id="IPR016496">
    <property type="entry name" value="GTPase_HflX"/>
</dbReference>
<feature type="binding site" evidence="7">
    <location>
        <begin position="348"/>
        <end position="350"/>
    </location>
    <ligand>
        <name>GTP</name>
        <dbReference type="ChEBI" id="CHEBI:37565"/>
    </ligand>
</feature>
<comment type="subunit">
    <text evidence="6">Monomer. Associates with the 50S ribosomal subunit.</text>
</comment>
<keyword evidence="2 8" id="KW-0479">Metal-binding</keyword>
<proteinExistence type="inferred from homology"/>
<feature type="domain" description="Hflx-type G" evidence="9">
    <location>
        <begin position="199"/>
        <end position="370"/>
    </location>
</feature>
<dbReference type="KEGG" id="nvn:NVIE_019560"/>
<dbReference type="HAMAP" id="MF_00900">
    <property type="entry name" value="GTPase_HflX"/>
    <property type="match status" value="1"/>
</dbReference>
<feature type="binding site" evidence="7">
    <location>
        <begin position="252"/>
        <end position="255"/>
    </location>
    <ligand>
        <name>GTP</name>
        <dbReference type="ChEBI" id="CHEBI:37565"/>
    </ligand>
</feature>
<evidence type="ECO:0000259" key="9">
    <source>
        <dbReference type="PROSITE" id="PS51705"/>
    </source>
</evidence>
<dbReference type="NCBIfam" id="TIGR03156">
    <property type="entry name" value="GTP_HflX"/>
    <property type="match status" value="1"/>
</dbReference>
<keyword evidence="4 8" id="KW-0460">Magnesium</keyword>
<dbReference type="InterPro" id="IPR042108">
    <property type="entry name" value="GTPase_HflX_N_sf"/>
</dbReference>
<keyword evidence="3 6" id="KW-0547">Nucleotide-binding</keyword>
<sequence>MSTLSSPSSSPTRKSMKPVVLVAYPDAFAIEEAKSLVDSADRAIVGTFTQKYLNHSRYGIGSGKAEEIKAFVKESKAEQVVIDEHLTPRQIYNLEKLTGVQVIDRERLILDIFYSRATSTEAKLQIELAEIEYEMPRVRENAKLTSSGERAGKGGMGEYIVDVRFRDLKRRISFIKEKLKNAQRKRELCHQQRIKTGMTVVSLVGYTSSGKTTLFNLLTGEHKQTSSSLFTTLSTTTRSLKVNNEQEVLLTDTVGFISRLPTYMIDAFKSTLEESLAADLILLLIDASEGLQEIRIKYTACRHVLEELKADRSKVLVVFTKYDKLTNSEEVVKQIAADLGIPNPISISAKSGHGISKLGTMIGQHPRVLPVQASD</sequence>
<dbReference type="InterPro" id="IPR006073">
    <property type="entry name" value="GTP-bd"/>
</dbReference>
<dbReference type="InterPro" id="IPR025121">
    <property type="entry name" value="GTPase_HflX_N"/>
</dbReference>
<dbReference type="GO" id="GO:0003924">
    <property type="term" value="F:GTPase activity"/>
    <property type="evidence" value="ECO:0007669"/>
    <property type="project" value="UniProtKB-UniRule"/>
</dbReference>
<evidence type="ECO:0000313" key="10">
    <source>
        <dbReference type="EMBL" id="AIC16215.1"/>
    </source>
</evidence>
<dbReference type="PANTHER" id="PTHR10229">
    <property type="entry name" value="GTP-BINDING PROTEIN HFLX"/>
    <property type="match status" value="1"/>
</dbReference>
<dbReference type="GO" id="GO:0046872">
    <property type="term" value="F:metal ion binding"/>
    <property type="evidence" value="ECO:0007669"/>
    <property type="project" value="UniProtKB-KW"/>
</dbReference>
<reference evidence="10 11" key="1">
    <citation type="journal article" date="2014" name="Int. J. Syst. Evol. Microbiol.">
        <title>Nitrososphaera viennensis gen. nov., sp. nov., an aerobic and mesophilic, ammonia-oxidizing archaeon from soil and a member of the archaeal phylum Thaumarchaeota.</title>
        <authorList>
            <person name="Stieglmeier M."/>
            <person name="Klingl A."/>
            <person name="Alves R.J."/>
            <person name="Rittmann S.K."/>
            <person name="Melcher M."/>
            <person name="Leisch N."/>
            <person name="Schleper C."/>
        </authorList>
    </citation>
    <scope>NUCLEOTIDE SEQUENCE [LARGE SCALE GENOMIC DNA]</scope>
    <source>
        <strain evidence="10">EN76</strain>
    </source>
</reference>
<dbReference type="AlphaFoldDB" id="A0A060HLY7"/>
<dbReference type="Pfam" id="PF13167">
    <property type="entry name" value="GTP-bdg_N"/>
    <property type="match status" value="1"/>
</dbReference>
<keyword evidence="11" id="KW-1185">Reference proteome</keyword>
<dbReference type="GO" id="GO:0005525">
    <property type="term" value="F:GTP binding"/>
    <property type="evidence" value="ECO:0007669"/>
    <property type="project" value="UniProtKB-UniRule"/>
</dbReference>
<dbReference type="GO" id="GO:0043022">
    <property type="term" value="F:ribosome binding"/>
    <property type="evidence" value="ECO:0007669"/>
    <property type="project" value="TreeGrafter"/>
</dbReference>
<dbReference type="Proteomes" id="UP000027093">
    <property type="component" value="Chromosome"/>
</dbReference>
<evidence type="ECO:0000313" key="11">
    <source>
        <dbReference type="Proteomes" id="UP000027093"/>
    </source>
</evidence>
<dbReference type="SUPFAM" id="SSF52540">
    <property type="entry name" value="P-loop containing nucleoside triphosphate hydrolases"/>
    <property type="match status" value="1"/>
</dbReference>
<comment type="cofactor">
    <cofactor evidence="8">
        <name>Mg(2+)</name>
        <dbReference type="ChEBI" id="CHEBI:18420"/>
    </cofactor>
</comment>
<evidence type="ECO:0000256" key="2">
    <source>
        <dbReference type="ARBA" id="ARBA00022723"/>
    </source>
</evidence>
<dbReference type="InterPro" id="IPR030394">
    <property type="entry name" value="G_HFLX_dom"/>
</dbReference>
<name>A0A060HLY7_9ARCH</name>
<dbReference type="InterPro" id="IPR005225">
    <property type="entry name" value="Small_GTP-bd"/>
</dbReference>
<dbReference type="EMBL" id="CP007536">
    <property type="protein sequence ID" value="AIC16215.1"/>
    <property type="molecule type" value="Genomic_DNA"/>
</dbReference>
<dbReference type="Pfam" id="PF01926">
    <property type="entry name" value="MMR_HSR1"/>
    <property type="match status" value="1"/>
</dbReference>
<organism evidence="10 11">
    <name type="scientific">Nitrososphaera viennensis EN76</name>
    <dbReference type="NCBI Taxonomy" id="926571"/>
    <lineage>
        <taxon>Archaea</taxon>
        <taxon>Nitrososphaerota</taxon>
        <taxon>Nitrososphaeria</taxon>
        <taxon>Nitrososphaerales</taxon>
        <taxon>Nitrososphaeraceae</taxon>
        <taxon>Nitrososphaera</taxon>
    </lineage>
</organism>
<dbReference type="Gene3D" id="6.10.250.2860">
    <property type="match status" value="1"/>
</dbReference>
<evidence type="ECO:0000256" key="3">
    <source>
        <dbReference type="ARBA" id="ARBA00022741"/>
    </source>
</evidence>
<dbReference type="FunFam" id="3.40.50.11060:FF:000001">
    <property type="entry name" value="GTPase HflX"/>
    <property type="match status" value="1"/>
</dbReference>
<evidence type="ECO:0000256" key="5">
    <source>
        <dbReference type="ARBA" id="ARBA00023134"/>
    </source>
</evidence>
<evidence type="ECO:0000256" key="8">
    <source>
        <dbReference type="PIRSR" id="PIRSR006809-2"/>
    </source>
</evidence>
<evidence type="ECO:0000256" key="7">
    <source>
        <dbReference type="PIRSR" id="PIRSR006809-1"/>
    </source>
</evidence>
<dbReference type="HOGENOM" id="CLU_019597_2_0_2"/>
<evidence type="ECO:0000256" key="4">
    <source>
        <dbReference type="ARBA" id="ARBA00022842"/>
    </source>
</evidence>
<gene>
    <name evidence="6" type="primary">hflX</name>
    <name evidence="10" type="ORF">NVIE_019560</name>
</gene>
<dbReference type="STRING" id="926571.NVIE_019560"/>
<comment type="function">
    <text evidence="6">GTPase that associates with the 50S ribosomal subunit and may have a role during protein synthesis or ribosome biogenesis.</text>
</comment>
<dbReference type="GO" id="GO:0005737">
    <property type="term" value="C:cytoplasm"/>
    <property type="evidence" value="ECO:0007669"/>
    <property type="project" value="UniProtKB-SubCell"/>
</dbReference>
<dbReference type="PANTHER" id="PTHR10229:SF8">
    <property type="entry name" value="GTPASE HFLX"/>
    <property type="match status" value="1"/>
</dbReference>
<dbReference type="Gene3D" id="3.40.50.300">
    <property type="entry name" value="P-loop containing nucleotide triphosphate hydrolases"/>
    <property type="match status" value="1"/>
</dbReference>
<protein>
    <recommendedName>
        <fullName evidence="6">GTPase HflX</fullName>
    </recommendedName>
    <alternativeName>
        <fullName evidence="6">GTP-binding protein HflX</fullName>
    </alternativeName>
</protein>
<evidence type="ECO:0000256" key="1">
    <source>
        <dbReference type="ARBA" id="ARBA00022490"/>
    </source>
</evidence>
<keyword evidence="1 6" id="KW-0963">Cytoplasm</keyword>
<evidence type="ECO:0000256" key="6">
    <source>
        <dbReference type="HAMAP-Rule" id="MF_00900"/>
    </source>
</evidence>
<dbReference type="Gene3D" id="3.40.50.11060">
    <property type="entry name" value="GTPase HflX, N-terminal domain"/>
    <property type="match status" value="1"/>
</dbReference>
<feature type="binding site" evidence="8">
    <location>
        <position position="232"/>
    </location>
    <ligand>
        <name>Mg(2+)</name>
        <dbReference type="ChEBI" id="CHEBI:18420"/>
    </ligand>
</feature>
<keyword evidence="5 6" id="KW-0342">GTP-binding</keyword>
<dbReference type="NCBIfam" id="TIGR00231">
    <property type="entry name" value="small_GTP"/>
    <property type="match status" value="1"/>
</dbReference>
<dbReference type="PIRSF" id="PIRSF006809">
    <property type="entry name" value="GTP-binding_hflX_prd"/>
    <property type="match status" value="1"/>
</dbReference>
<dbReference type="InterPro" id="IPR027417">
    <property type="entry name" value="P-loop_NTPase"/>
</dbReference>
<dbReference type="Pfam" id="PF16360">
    <property type="entry name" value="GTP-bdg_M"/>
    <property type="match status" value="1"/>
</dbReference>
<feature type="binding site" evidence="7">
    <location>
        <begin position="230"/>
        <end position="234"/>
    </location>
    <ligand>
        <name>GTP</name>
        <dbReference type="ChEBI" id="CHEBI:37565"/>
    </ligand>
</feature>
<dbReference type="InterPro" id="IPR032305">
    <property type="entry name" value="GTP-bd_M"/>
</dbReference>
<comment type="similarity">
    <text evidence="6">Belongs to the TRAFAC class OBG-HflX-like GTPase superfamily. HflX GTPase family.</text>
</comment>
<feature type="binding site" evidence="7">
    <location>
        <begin position="205"/>
        <end position="212"/>
    </location>
    <ligand>
        <name>GTP</name>
        <dbReference type="ChEBI" id="CHEBI:37565"/>
    </ligand>
</feature>
<accession>A0A060HLY7</accession>
<feature type="binding site" evidence="8">
    <location>
        <position position="212"/>
    </location>
    <ligand>
        <name>Mg(2+)</name>
        <dbReference type="ChEBI" id="CHEBI:18420"/>
    </ligand>
</feature>
<comment type="subcellular location">
    <subcellularLocation>
        <location evidence="6">Cytoplasm</location>
    </subcellularLocation>
    <text evidence="6">May associate with membranes.</text>
</comment>